<dbReference type="Proteomes" id="UP000005714">
    <property type="component" value="Unassembled WGS sequence"/>
</dbReference>
<feature type="compositionally biased region" description="Polar residues" evidence="1">
    <location>
        <begin position="458"/>
        <end position="479"/>
    </location>
</feature>
<sequence>MALAEELRTDRARRPRRVVIITGWIYTTWFLSITIFWYCNPFVGRSIFGQIVACICALVLLKFGLHMVIGSFRTLKATSIREYQEIGNVTETVIAMGILTVVTGIGFVLDGSLIAERLYELDIPDKDVNRRFWIAGTAQFLWWITSWVLLIVRAIAAKRVITGTEQDERDSLAIQRREAEVALEWELNAQRNRLTSPTQAGTRSQYDADQVKDWPVPTGYDLMFGSPGAGLESSGFNESKVAKGQLGELNFAKTLAAEGMLDRFATFWSIHIPDEEVGWSTKYTSDIDCVVVTGRTIMVIDLKYYMQGDITWKVDEDNKLVAVDNHKDVYVGQPRSMSRNMEMADSIVKRRSSDARLPHNVTSRVVFMPTNSGSGSIYPGTTWTGNIPVCNLSDVLELLREEPPINMNDTNDQAAVRMFKNLLKEESYWASVQKPAPAQQSPAPRNNRPVRIAPTGNAPASFSTPRNSATPSSHSSATYGSGPAFTPTGSGPVHPGNTSGTSTCPQCHAPKPAYMHACPACGHAPSRH</sequence>
<evidence type="ECO:0000259" key="3">
    <source>
        <dbReference type="Pfam" id="PF08378"/>
    </source>
</evidence>
<keyword evidence="5" id="KW-1185">Reference proteome</keyword>
<protein>
    <recommendedName>
        <fullName evidence="3">NERD domain-containing protein</fullName>
    </recommendedName>
</protein>
<feature type="domain" description="NERD" evidence="3">
    <location>
        <begin position="243"/>
        <end position="367"/>
    </location>
</feature>
<evidence type="ECO:0000256" key="1">
    <source>
        <dbReference type="SAM" id="MobiDB-lite"/>
    </source>
</evidence>
<evidence type="ECO:0000313" key="4">
    <source>
        <dbReference type="EMBL" id="EFG46571.1"/>
    </source>
</evidence>
<dbReference type="AlphaFoldDB" id="D4YQB4"/>
<keyword evidence="2" id="KW-0472">Membrane</keyword>
<comment type="caution">
    <text evidence="4">The sequence shown here is derived from an EMBL/GenBank/DDBJ whole genome shotgun (WGS) entry which is preliminary data.</text>
</comment>
<dbReference type="eggNOG" id="ENOG5033YTQ">
    <property type="taxonomic scope" value="Bacteria"/>
</dbReference>
<proteinExistence type="predicted"/>
<organism evidence="4 5">
    <name type="scientific">Brevibacterium mcbrellneri ATCC 49030</name>
    <dbReference type="NCBI Taxonomy" id="585530"/>
    <lineage>
        <taxon>Bacteria</taxon>
        <taxon>Bacillati</taxon>
        <taxon>Actinomycetota</taxon>
        <taxon>Actinomycetes</taxon>
        <taxon>Micrococcales</taxon>
        <taxon>Brevibacteriaceae</taxon>
        <taxon>Brevibacterium</taxon>
    </lineage>
</organism>
<evidence type="ECO:0000313" key="5">
    <source>
        <dbReference type="Proteomes" id="UP000005714"/>
    </source>
</evidence>
<feature type="transmembrane region" description="Helical" evidence="2">
    <location>
        <begin position="132"/>
        <end position="152"/>
    </location>
</feature>
<accession>D4YQB4</accession>
<dbReference type="Pfam" id="PF08378">
    <property type="entry name" value="NERD"/>
    <property type="match status" value="1"/>
</dbReference>
<evidence type="ECO:0000256" key="2">
    <source>
        <dbReference type="SAM" id="Phobius"/>
    </source>
</evidence>
<keyword evidence="2" id="KW-0812">Transmembrane</keyword>
<dbReference type="STRING" id="585530.HMPREF0183_2124"/>
<feature type="transmembrane region" description="Helical" evidence="2">
    <location>
        <begin position="18"/>
        <end position="38"/>
    </location>
</feature>
<keyword evidence="2" id="KW-1133">Transmembrane helix</keyword>
<feature type="transmembrane region" description="Helical" evidence="2">
    <location>
        <begin position="93"/>
        <end position="112"/>
    </location>
</feature>
<feature type="transmembrane region" description="Helical" evidence="2">
    <location>
        <begin position="50"/>
        <end position="72"/>
    </location>
</feature>
<reference evidence="4 5" key="1">
    <citation type="submission" date="2010-04" db="EMBL/GenBank/DDBJ databases">
        <authorList>
            <person name="Qin X."/>
            <person name="Bachman B."/>
            <person name="Battles P."/>
            <person name="Bell A."/>
            <person name="Bess C."/>
            <person name="Bickham C."/>
            <person name="Chaboub L."/>
            <person name="Chen D."/>
            <person name="Coyle M."/>
            <person name="Deiros D.R."/>
            <person name="Dinh H."/>
            <person name="Forbes L."/>
            <person name="Fowler G."/>
            <person name="Francisco L."/>
            <person name="Fu Q."/>
            <person name="Gubbala S."/>
            <person name="Hale W."/>
            <person name="Han Y."/>
            <person name="Hemphill L."/>
            <person name="Highlander S.K."/>
            <person name="Hirani K."/>
            <person name="Hogues M."/>
            <person name="Jackson L."/>
            <person name="Jakkamsetti A."/>
            <person name="Javaid M."/>
            <person name="Jiang H."/>
            <person name="Korchina V."/>
            <person name="Kovar C."/>
            <person name="Lara F."/>
            <person name="Lee S."/>
            <person name="Mata R."/>
            <person name="Mathew T."/>
            <person name="Moen C."/>
            <person name="Morales K."/>
            <person name="Munidasa M."/>
            <person name="Nazareth L."/>
            <person name="Ngo R."/>
            <person name="Nguyen L."/>
            <person name="Okwuonu G."/>
            <person name="Ongeri F."/>
            <person name="Patil S."/>
            <person name="Petrosino J."/>
            <person name="Pham C."/>
            <person name="Pham P."/>
            <person name="Pu L.-L."/>
            <person name="Puazo M."/>
            <person name="Raj R."/>
            <person name="Reid J."/>
            <person name="Rouhana J."/>
            <person name="Saada N."/>
            <person name="Shang Y."/>
            <person name="Simmons D."/>
            <person name="Thornton R."/>
            <person name="Warren J."/>
            <person name="Weissenberger G."/>
            <person name="Zhang J."/>
            <person name="Zhang L."/>
            <person name="Zhou C."/>
            <person name="Zhu D."/>
            <person name="Muzny D."/>
            <person name="Worley K."/>
            <person name="Gibbs R."/>
        </authorList>
    </citation>
    <scope>NUCLEOTIDE SEQUENCE [LARGE SCALE GENOMIC DNA]</scope>
    <source>
        <strain evidence="4 5">ATCC 49030</strain>
    </source>
</reference>
<feature type="compositionally biased region" description="Low complexity" evidence="1">
    <location>
        <begin position="431"/>
        <end position="444"/>
    </location>
</feature>
<feature type="region of interest" description="Disordered" evidence="1">
    <location>
        <begin position="431"/>
        <end position="503"/>
    </location>
</feature>
<dbReference type="InterPro" id="IPR011528">
    <property type="entry name" value="NERD"/>
</dbReference>
<gene>
    <name evidence="4" type="ORF">HMPREF0183_2124</name>
</gene>
<name>D4YQB4_9MICO</name>
<dbReference type="OrthoDB" id="3235606at2"/>
<dbReference type="EMBL" id="ADNU01000070">
    <property type="protein sequence ID" value="EFG46571.1"/>
    <property type="molecule type" value="Genomic_DNA"/>
</dbReference>